<dbReference type="Proteomes" id="UP000504638">
    <property type="component" value="Unplaced"/>
</dbReference>
<evidence type="ECO:0000256" key="1">
    <source>
        <dbReference type="ARBA" id="ARBA00005466"/>
    </source>
</evidence>
<feature type="domain" description="FAD-binding PCMH-type" evidence="5">
    <location>
        <begin position="47"/>
        <end position="219"/>
    </location>
</feature>
<evidence type="ECO:0000259" key="5">
    <source>
        <dbReference type="PROSITE" id="PS51387"/>
    </source>
</evidence>
<keyword evidence="4" id="KW-0560">Oxidoreductase</keyword>
<dbReference type="PANTHER" id="PTHR42973">
    <property type="entry name" value="BINDING OXIDOREDUCTASE, PUTATIVE (AFU_ORTHOLOGUE AFUA_1G17690)-RELATED"/>
    <property type="match status" value="1"/>
</dbReference>
<dbReference type="InterPro" id="IPR006094">
    <property type="entry name" value="Oxid_FAD_bind_N"/>
</dbReference>
<dbReference type="Gene3D" id="3.40.462.20">
    <property type="match status" value="1"/>
</dbReference>
<comment type="similarity">
    <text evidence="1">Belongs to the oxygen-dependent FAD-linked oxidoreductase family.</text>
</comment>
<dbReference type="GeneID" id="54421718"/>
<evidence type="ECO:0000256" key="3">
    <source>
        <dbReference type="ARBA" id="ARBA00022827"/>
    </source>
</evidence>
<dbReference type="SUPFAM" id="SSF56176">
    <property type="entry name" value="FAD-binding/transporter-associated domain-like"/>
    <property type="match status" value="1"/>
</dbReference>
<gene>
    <name evidence="6 8" type="ORF">P152DRAFT_472363</name>
</gene>
<accession>A0A6G1G9F9</accession>
<dbReference type="AlphaFoldDB" id="A0A6G1G9F9"/>
<evidence type="ECO:0000256" key="4">
    <source>
        <dbReference type="ARBA" id="ARBA00023002"/>
    </source>
</evidence>
<dbReference type="InterPro" id="IPR016169">
    <property type="entry name" value="FAD-bd_PCMH_sub2"/>
</dbReference>
<keyword evidence="3" id="KW-0274">FAD</keyword>
<reference evidence="8" key="2">
    <citation type="submission" date="2020-04" db="EMBL/GenBank/DDBJ databases">
        <authorList>
            <consortium name="NCBI Genome Project"/>
        </authorList>
    </citation>
    <scope>NUCLEOTIDE SEQUENCE</scope>
    <source>
        <strain evidence="8">CBS 781.70</strain>
    </source>
</reference>
<dbReference type="OrthoDB" id="415825at2759"/>
<proteinExistence type="inferred from homology"/>
<dbReference type="PANTHER" id="PTHR42973:SF17">
    <property type="entry name" value="OXIDASE, PUTATIVE (AFU_ORTHOLOGUE AFUA_6G14340)-RELATED"/>
    <property type="match status" value="1"/>
</dbReference>
<evidence type="ECO:0000313" key="8">
    <source>
        <dbReference type="RefSeq" id="XP_033536253.1"/>
    </source>
</evidence>
<dbReference type="InterPro" id="IPR012951">
    <property type="entry name" value="BBE"/>
</dbReference>
<dbReference type="GO" id="GO:0071949">
    <property type="term" value="F:FAD binding"/>
    <property type="evidence" value="ECO:0007669"/>
    <property type="project" value="InterPro"/>
</dbReference>
<evidence type="ECO:0000313" key="7">
    <source>
        <dbReference type="Proteomes" id="UP000504638"/>
    </source>
</evidence>
<protein>
    <submittedName>
        <fullName evidence="6 8">FAD-binding domain-containing protein</fullName>
    </submittedName>
</protein>
<dbReference type="PROSITE" id="PS51387">
    <property type="entry name" value="FAD_PCMH"/>
    <property type="match status" value="1"/>
</dbReference>
<dbReference type="InterPro" id="IPR016166">
    <property type="entry name" value="FAD-bd_PCMH"/>
</dbReference>
<evidence type="ECO:0000313" key="6">
    <source>
        <dbReference type="EMBL" id="KAF1814622.1"/>
    </source>
</evidence>
<sequence length="474" mass="51359">MGNTSSSSALQSCLKNVCAGQQNCVAFPTNPVLTYHLEWMKPYNLNKIPTPVAVTRPMTAEQIAGVVKCAVASKVKVQPRSGGHSYGNYGLGGDDGAVVVDLVNFQQFSMDEKYQATIGAGTLLGDVTKKLHENGGRAMAHGTCPQVGIGGHATIGGLGPPSRMWGTSLDHVVDVTVVTAKGDIVKASESENSDLFFALKGAGASFGIITEFRVRTHPEPRNVVEYTYDFTFGKHEDMASTFEVWQTLISDPNLDRRFASQFILHELGAVVLTVFYGTEGEYEATGIPARLPKGGKLAFAMEDWLGSVGHAAEVVGLQAVGGVPIPFYTKTLAFRKEDLIPRSGITELFKHFGKDKGTIIWFTIFDLAGGAVSDVPQDKTAYAHRDKLFFVQSYGVGIPTVSQKTKDWLNGVNTIIRDALPNAPFGAYPGYVEPDLADGQEQYWGANLPRLKDIKKMWDPKDVFHNPQSVPPAK</sequence>
<evidence type="ECO:0000256" key="2">
    <source>
        <dbReference type="ARBA" id="ARBA00022630"/>
    </source>
</evidence>
<dbReference type="RefSeq" id="XP_033536253.1">
    <property type="nucleotide sequence ID" value="XM_033681148.1"/>
</dbReference>
<dbReference type="InterPro" id="IPR036318">
    <property type="entry name" value="FAD-bd_PCMH-like_sf"/>
</dbReference>
<dbReference type="InterPro" id="IPR050416">
    <property type="entry name" value="FAD-linked_Oxidoreductase"/>
</dbReference>
<keyword evidence="7" id="KW-1185">Reference proteome</keyword>
<dbReference type="Gene3D" id="3.30.465.10">
    <property type="match status" value="1"/>
</dbReference>
<reference evidence="8" key="3">
    <citation type="submission" date="2025-04" db="UniProtKB">
        <authorList>
            <consortium name="RefSeq"/>
        </authorList>
    </citation>
    <scope>IDENTIFICATION</scope>
    <source>
        <strain evidence="8">CBS 781.70</strain>
    </source>
</reference>
<dbReference type="Pfam" id="PF01565">
    <property type="entry name" value="FAD_binding_4"/>
    <property type="match status" value="1"/>
</dbReference>
<dbReference type="Pfam" id="PF08031">
    <property type="entry name" value="BBE"/>
    <property type="match status" value="1"/>
</dbReference>
<organism evidence="6">
    <name type="scientific">Eremomyces bilateralis CBS 781.70</name>
    <dbReference type="NCBI Taxonomy" id="1392243"/>
    <lineage>
        <taxon>Eukaryota</taxon>
        <taxon>Fungi</taxon>
        <taxon>Dikarya</taxon>
        <taxon>Ascomycota</taxon>
        <taxon>Pezizomycotina</taxon>
        <taxon>Dothideomycetes</taxon>
        <taxon>Dothideomycetes incertae sedis</taxon>
        <taxon>Eremomycetales</taxon>
        <taxon>Eremomycetaceae</taxon>
        <taxon>Eremomyces</taxon>
    </lineage>
</organism>
<dbReference type="GO" id="GO:0016491">
    <property type="term" value="F:oxidoreductase activity"/>
    <property type="evidence" value="ECO:0007669"/>
    <property type="project" value="UniProtKB-KW"/>
</dbReference>
<keyword evidence="2" id="KW-0285">Flavoprotein</keyword>
<reference evidence="6 8" key="1">
    <citation type="submission" date="2020-01" db="EMBL/GenBank/DDBJ databases">
        <authorList>
            <consortium name="DOE Joint Genome Institute"/>
            <person name="Haridas S."/>
            <person name="Albert R."/>
            <person name="Binder M."/>
            <person name="Bloem J."/>
            <person name="Labutti K."/>
            <person name="Salamov A."/>
            <person name="Andreopoulos B."/>
            <person name="Baker S.E."/>
            <person name="Barry K."/>
            <person name="Bills G."/>
            <person name="Bluhm B.H."/>
            <person name="Cannon C."/>
            <person name="Castanera R."/>
            <person name="Culley D.E."/>
            <person name="Daum C."/>
            <person name="Ezra D."/>
            <person name="Gonzalez J.B."/>
            <person name="Henrissat B."/>
            <person name="Kuo A."/>
            <person name="Liang C."/>
            <person name="Lipzen A."/>
            <person name="Lutzoni F."/>
            <person name="Magnuson J."/>
            <person name="Mondo S."/>
            <person name="Nolan M."/>
            <person name="Ohm R."/>
            <person name="Pangilinan J."/>
            <person name="Park H.-J."/>
            <person name="Ramirez L."/>
            <person name="Alfaro M."/>
            <person name="Sun H."/>
            <person name="Tritt A."/>
            <person name="Yoshinaga Y."/>
            <person name="Zwiers L.-H."/>
            <person name="Turgeon B.G."/>
            <person name="Goodwin S.B."/>
            <person name="Spatafora J.W."/>
            <person name="Crous P.W."/>
            <person name="Grigoriev I.V."/>
        </authorList>
    </citation>
    <scope>NUCLEOTIDE SEQUENCE</scope>
    <source>
        <strain evidence="6 8">CBS 781.70</strain>
    </source>
</reference>
<name>A0A6G1G9F9_9PEZI</name>
<dbReference type="EMBL" id="ML975153">
    <property type="protein sequence ID" value="KAF1814622.1"/>
    <property type="molecule type" value="Genomic_DNA"/>
</dbReference>